<dbReference type="KEGG" id="dli:dnl_21480"/>
<dbReference type="RefSeq" id="WP_207691571.1">
    <property type="nucleotide sequence ID" value="NZ_CP061799.1"/>
</dbReference>
<gene>
    <name evidence="1" type="ORF">dnl_21480</name>
</gene>
<accession>A0A975B6U2</accession>
<dbReference type="AlphaFoldDB" id="A0A975B6U2"/>
<dbReference type="EMBL" id="CP061799">
    <property type="protein sequence ID" value="QTA79866.1"/>
    <property type="molecule type" value="Genomic_DNA"/>
</dbReference>
<name>A0A975B6U2_9BACT</name>
<evidence type="ECO:0000313" key="1">
    <source>
        <dbReference type="EMBL" id="QTA79866.1"/>
    </source>
</evidence>
<dbReference type="Proteomes" id="UP000663720">
    <property type="component" value="Chromosome"/>
</dbReference>
<proteinExistence type="predicted"/>
<protein>
    <submittedName>
        <fullName evidence="1">Uncharacterized protein</fullName>
    </submittedName>
</protein>
<sequence length="130" mass="14885">MYDYRIYEKEKIVILKFWGKVTYDDYMNCFLAAGSDSRFSHDFQGLVDERNIIPLISPDEMRQLGEFVASKGLSKGKWAVVVNEPVPTALAVIYEETVKNQHPLGIFSTVKGGSEYLDLDLEPLLKEFEK</sequence>
<reference evidence="1" key="1">
    <citation type="journal article" date="2021" name="Microb. Physiol.">
        <title>Proteogenomic Insights into the Physiology of Marine, Sulfate-Reducing, Filamentous Desulfonema limicola and Desulfonema magnum.</title>
        <authorList>
            <person name="Schnaars V."/>
            <person name="Wohlbrand L."/>
            <person name="Scheve S."/>
            <person name="Hinrichs C."/>
            <person name="Reinhardt R."/>
            <person name="Rabus R."/>
        </authorList>
    </citation>
    <scope>NUCLEOTIDE SEQUENCE</scope>
    <source>
        <strain evidence="1">5ac10</strain>
    </source>
</reference>
<keyword evidence="2" id="KW-1185">Reference proteome</keyword>
<evidence type="ECO:0000313" key="2">
    <source>
        <dbReference type="Proteomes" id="UP000663720"/>
    </source>
</evidence>
<organism evidence="1 2">
    <name type="scientific">Desulfonema limicola</name>
    <dbReference type="NCBI Taxonomy" id="45656"/>
    <lineage>
        <taxon>Bacteria</taxon>
        <taxon>Pseudomonadati</taxon>
        <taxon>Thermodesulfobacteriota</taxon>
        <taxon>Desulfobacteria</taxon>
        <taxon>Desulfobacterales</taxon>
        <taxon>Desulfococcaceae</taxon>
        <taxon>Desulfonema</taxon>
    </lineage>
</organism>